<keyword evidence="8" id="KW-1185">Reference proteome</keyword>
<dbReference type="eggNOG" id="KOG3462">
    <property type="taxonomic scope" value="Eukaryota"/>
</dbReference>
<evidence type="ECO:0000313" key="8">
    <source>
        <dbReference type="Proteomes" id="UP000007879"/>
    </source>
</evidence>
<reference evidence="8" key="1">
    <citation type="journal article" date="2010" name="Nature">
        <title>The Amphimedon queenslandica genome and the evolution of animal complexity.</title>
        <authorList>
            <person name="Srivastava M."/>
            <person name="Simakov O."/>
            <person name="Chapman J."/>
            <person name="Fahey B."/>
            <person name="Gauthier M.E."/>
            <person name="Mitros T."/>
            <person name="Richards G.S."/>
            <person name="Conaco C."/>
            <person name="Dacre M."/>
            <person name="Hellsten U."/>
            <person name="Larroux C."/>
            <person name="Putnam N.H."/>
            <person name="Stanke M."/>
            <person name="Adamska M."/>
            <person name="Darling A."/>
            <person name="Degnan S.M."/>
            <person name="Oakley T.H."/>
            <person name="Plachetzki D.C."/>
            <person name="Zhai Y."/>
            <person name="Adamski M."/>
            <person name="Calcino A."/>
            <person name="Cummins S.F."/>
            <person name="Goodstein D.M."/>
            <person name="Harris C."/>
            <person name="Jackson D.J."/>
            <person name="Leys S.P."/>
            <person name="Shu S."/>
            <person name="Woodcroft B.J."/>
            <person name="Vervoort M."/>
            <person name="Kosik K.S."/>
            <person name="Manning G."/>
            <person name="Degnan B.M."/>
            <person name="Rokhsar D.S."/>
        </authorList>
    </citation>
    <scope>NUCLEOTIDE SEQUENCE [LARGE SCALE GENOMIC DNA]</scope>
</reference>
<evidence type="ECO:0000256" key="5">
    <source>
        <dbReference type="ARBA" id="ARBA00023136"/>
    </source>
</evidence>
<keyword evidence="3 6" id="KW-0812">Transmembrane</keyword>
<dbReference type="GO" id="GO:0005789">
    <property type="term" value="C:endoplasmic reticulum membrane"/>
    <property type="evidence" value="ECO:0007669"/>
    <property type="project" value="InterPro"/>
</dbReference>
<comment type="subcellular location">
    <subcellularLocation>
        <location evidence="1">Membrane</location>
    </subcellularLocation>
</comment>
<keyword evidence="5 6" id="KW-0472">Membrane</keyword>
<protein>
    <submittedName>
        <fullName evidence="7">Uncharacterized protein</fullName>
    </submittedName>
</protein>
<evidence type="ECO:0000256" key="4">
    <source>
        <dbReference type="ARBA" id="ARBA00022989"/>
    </source>
</evidence>
<dbReference type="OMA" id="XLSISAV"/>
<gene>
    <name evidence="7" type="primary">100635822</name>
</gene>
<dbReference type="PANTHER" id="PTHR13193:SF0">
    <property type="entry name" value="PAT COMPLEX SUBUNIT ASTERIX"/>
    <property type="match status" value="1"/>
</dbReference>
<dbReference type="STRING" id="400682.A0A1X7ULV1"/>
<accession>A0A1X7ULV1</accession>
<dbReference type="GO" id="GO:0044183">
    <property type="term" value="F:protein folding chaperone"/>
    <property type="evidence" value="ECO:0007669"/>
    <property type="project" value="InterPro"/>
</dbReference>
<evidence type="ECO:0000256" key="1">
    <source>
        <dbReference type="ARBA" id="ARBA00004370"/>
    </source>
</evidence>
<name>A0A1X7ULV1_AMPQE</name>
<evidence type="ECO:0000256" key="3">
    <source>
        <dbReference type="ARBA" id="ARBA00022692"/>
    </source>
</evidence>
<dbReference type="InterPro" id="IPR005351">
    <property type="entry name" value="ASTER"/>
</dbReference>
<evidence type="ECO:0000313" key="7">
    <source>
        <dbReference type="EnsemblMetazoa" id="Aqu2.1.28479_001"/>
    </source>
</evidence>
<dbReference type="AlphaFoldDB" id="A0A1X7ULV1"/>
<comment type="similarity">
    <text evidence="2">Belongs to the Asterix family.</text>
</comment>
<dbReference type="Proteomes" id="UP000007879">
    <property type="component" value="Unassembled WGS sequence"/>
</dbReference>
<dbReference type="FunCoup" id="A0A1X7ULV1">
    <property type="interactions" value="432"/>
</dbReference>
<dbReference type="EnsemblMetazoa" id="Aqu2.1.28479_001">
    <property type="protein sequence ID" value="Aqu2.1.28479_001"/>
    <property type="gene ID" value="Aqu2.1.28479"/>
</dbReference>
<evidence type="ECO:0000256" key="6">
    <source>
        <dbReference type="SAM" id="Phobius"/>
    </source>
</evidence>
<dbReference type="InParanoid" id="A0A1X7ULV1"/>
<feature type="transmembrane region" description="Helical" evidence="6">
    <location>
        <begin position="71"/>
        <end position="88"/>
    </location>
</feature>
<dbReference type="Pfam" id="PF03669">
    <property type="entry name" value="ASTER"/>
    <property type="match status" value="1"/>
</dbReference>
<evidence type="ECO:0000256" key="2">
    <source>
        <dbReference type="ARBA" id="ARBA00009066"/>
    </source>
</evidence>
<dbReference type="EnsemblMetazoa" id="XM_003387449.3">
    <property type="protein sequence ID" value="XP_003387497.1"/>
    <property type="gene ID" value="LOC100635822"/>
</dbReference>
<reference evidence="7" key="2">
    <citation type="submission" date="2017-05" db="UniProtKB">
        <authorList>
            <consortium name="EnsemblMetazoa"/>
        </authorList>
    </citation>
    <scope>IDENTIFICATION</scope>
</reference>
<sequence length="96" mass="10781">MSNPKRAERAKRFVPVSLVEGPSYGEHINAIGMVFSLVGLLMRLKWATWCGVYCAIFYFANVKSTDDKKQTFSLLMLAVSSLVMVYMQNPTPLIDS</sequence>
<keyword evidence="4 6" id="KW-1133">Transmembrane helix</keyword>
<dbReference type="OrthoDB" id="284718at2759"/>
<dbReference type="GO" id="GO:0045048">
    <property type="term" value="P:protein insertion into ER membrane"/>
    <property type="evidence" value="ECO:0007669"/>
    <property type="project" value="InterPro"/>
</dbReference>
<dbReference type="KEGG" id="aqu:100635822"/>
<feature type="transmembrane region" description="Helical" evidence="6">
    <location>
        <begin position="30"/>
        <end position="59"/>
    </location>
</feature>
<dbReference type="PANTHER" id="PTHR13193">
    <property type="entry name" value="CGI-140"/>
    <property type="match status" value="1"/>
</dbReference>
<proteinExistence type="inferred from homology"/>
<organism evidence="7">
    <name type="scientific">Amphimedon queenslandica</name>
    <name type="common">Sponge</name>
    <dbReference type="NCBI Taxonomy" id="400682"/>
    <lineage>
        <taxon>Eukaryota</taxon>
        <taxon>Metazoa</taxon>
        <taxon>Porifera</taxon>
        <taxon>Demospongiae</taxon>
        <taxon>Heteroscleromorpha</taxon>
        <taxon>Haplosclerida</taxon>
        <taxon>Niphatidae</taxon>
        <taxon>Amphimedon</taxon>
    </lineage>
</organism>